<proteinExistence type="predicted"/>
<dbReference type="Proteomes" id="UP000177006">
    <property type="component" value="Unassembled WGS sequence"/>
</dbReference>
<gene>
    <name evidence="1" type="ORF">A2160_04985</name>
</gene>
<dbReference type="EMBL" id="MEZK01000019">
    <property type="protein sequence ID" value="OGD62636.1"/>
    <property type="molecule type" value="Genomic_DNA"/>
</dbReference>
<evidence type="ECO:0000313" key="1">
    <source>
        <dbReference type="EMBL" id="OGD62636.1"/>
    </source>
</evidence>
<dbReference type="AlphaFoldDB" id="A0A1F5E5P6"/>
<protein>
    <submittedName>
        <fullName evidence="1">Uncharacterized protein</fullName>
    </submittedName>
</protein>
<comment type="caution">
    <text evidence="1">The sequence shown here is derived from an EMBL/GenBank/DDBJ whole genome shotgun (WGS) entry which is preliminary data.</text>
</comment>
<organism evidence="1 2">
    <name type="scientific">Candidatus Beckwithbacteria bacterium RBG_13_42_9</name>
    <dbReference type="NCBI Taxonomy" id="1797457"/>
    <lineage>
        <taxon>Bacteria</taxon>
        <taxon>Candidatus Beckwithiibacteriota</taxon>
    </lineage>
</organism>
<reference evidence="1 2" key="1">
    <citation type="journal article" date="2016" name="Nat. Commun.">
        <title>Thousands of microbial genomes shed light on interconnected biogeochemical processes in an aquifer system.</title>
        <authorList>
            <person name="Anantharaman K."/>
            <person name="Brown C.T."/>
            <person name="Hug L.A."/>
            <person name="Sharon I."/>
            <person name="Castelle C.J."/>
            <person name="Probst A.J."/>
            <person name="Thomas B.C."/>
            <person name="Singh A."/>
            <person name="Wilkins M.J."/>
            <person name="Karaoz U."/>
            <person name="Brodie E.L."/>
            <person name="Williams K.H."/>
            <person name="Hubbard S.S."/>
            <person name="Banfield J.F."/>
        </authorList>
    </citation>
    <scope>NUCLEOTIDE SEQUENCE [LARGE SCALE GENOMIC DNA]</scope>
</reference>
<name>A0A1F5E5P6_9BACT</name>
<sequence>MEHHNFWVVVDGSQHKIYSDPKAAAPLIAAHPGKEAQWFCLSSECPEGGIHQGAAAEVFLDASLHFDETRGQHPIDVSIVTSNPQLHISDV</sequence>
<evidence type="ECO:0000313" key="2">
    <source>
        <dbReference type="Proteomes" id="UP000177006"/>
    </source>
</evidence>
<accession>A0A1F5E5P6</accession>